<dbReference type="Proteomes" id="UP000422764">
    <property type="component" value="Chromosome"/>
</dbReference>
<dbReference type="Gene3D" id="3.10.20.30">
    <property type="match status" value="1"/>
</dbReference>
<evidence type="ECO:0000313" key="1">
    <source>
        <dbReference type="EMBL" id="QGU96798.1"/>
    </source>
</evidence>
<dbReference type="InterPro" id="IPR016155">
    <property type="entry name" value="Mopterin_synth/thiamin_S_b"/>
</dbReference>
<proteinExistence type="predicted"/>
<gene>
    <name evidence="1" type="ORF">GOM49_05410</name>
</gene>
<keyword evidence="2" id="KW-1185">Reference proteome</keyword>
<protein>
    <submittedName>
        <fullName evidence="1">Uncharacterized protein</fullName>
    </submittedName>
</protein>
<dbReference type="SUPFAM" id="SSF54285">
    <property type="entry name" value="MoaD/ThiS"/>
    <property type="match status" value="1"/>
</dbReference>
<accession>A0A6I6F8R8</accession>
<dbReference type="Pfam" id="PF02597">
    <property type="entry name" value="ThiS"/>
    <property type="match status" value="1"/>
</dbReference>
<organism evidence="1 2">
    <name type="scientific">Clostridium bovifaecis</name>
    <dbReference type="NCBI Taxonomy" id="2184719"/>
    <lineage>
        <taxon>Bacteria</taxon>
        <taxon>Bacillati</taxon>
        <taxon>Bacillota</taxon>
        <taxon>Clostridia</taxon>
        <taxon>Eubacteriales</taxon>
        <taxon>Clostridiaceae</taxon>
        <taxon>Clostridium</taxon>
    </lineage>
</organism>
<dbReference type="EMBL" id="CP046522">
    <property type="protein sequence ID" value="QGU96798.1"/>
    <property type="molecule type" value="Genomic_DNA"/>
</dbReference>
<name>A0A6I6F8R8_9CLOT</name>
<dbReference type="InterPro" id="IPR003749">
    <property type="entry name" value="ThiS/MoaD-like"/>
</dbReference>
<dbReference type="InterPro" id="IPR012675">
    <property type="entry name" value="Beta-grasp_dom_sf"/>
</dbReference>
<reference evidence="1 2" key="1">
    <citation type="submission" date="2019-12" db="EMBL/GenBank/DDBJ databases">
        <title>Genome sequenceing of Clostridium bovifaecis.</title>
        <authorList>
            <person name="Yao Y."/>
        </authorList>
    </citation>
    <scope>NUCLEOTIDE SEQUENCE [LARGE SCALE GENOMIC DNA]</scope>
    <source>
        <strain evidence="1 2">BXX</strain>
    </source>
</reference>
<dbReference type="AlphaFoldDB" id="A0A6I6F8R8"/>
<evidence type="ECO:0000313" key="2">
    <source>
        <dbReference type="Proteomes" id="UP000422764"/>
    </source>
</evidence>
<sequence length="33" mass="3748">MFLNDKILDPTEYNKIIVKKEDEVKMIPVVAGG</sequence>